<accession>A0A0Q9Y8N2</accession>
<feature type="binding site" evidence="4">
    <location>
        <position position="132"/>
    </location>
    <ligand>
        <name>S-adenosyl-L-methionine</name>
        <dbReference type="ChEBI" id="CHEBI:59789"/>
    </ligand>
</feature>
<dbReference type="GO" id="GO:0008171">
    <property type="term" value="F:O-methyltransferase activity"/>
    <property type="evidence" value="ECO:0007669"/>
    <property type="project" value="InterPro"/>
</dbReference>
<feature type="binding site" evidence="4">
    <location>
        <position position="159"/>
    </location>
    <ligand>
        <name>Mg(2+)</name>
        <dbReference type="ChEBI" id="CHEBI:18420"/>
    </ligand>
</feature>
<dbReference type="Pfam" id="PF01596">
    <property type="entry name" value="Methyltransf_3"/>
    <property type="match status" value="1"/>
</dbReference>
<proteinExistence type="inferred from homology"/>
<dbReference type="EMBL" id="LGPB01000004">
    <property type="protein sequence ID" value="KRG17132.1"/>
    <property type="molecule type" value="Genomic_DNA"/>
</dbReference>
<dbReference type="AlphaFoldDB" id="A0A0Q9Y8N2"/>
<comment type="caution">
    <text evidence="5">The sequence shown here is derived from an EMBL/GenBank/DDBJ whole genome shotgun (WGS) entry which is preliminary data.</text>
</comment>
<evidence type="ECO:0000256" key="4">
    <source>
        <dbReference type="HAMAP-Rule" id="MF_02217"/>
    </source>
</evidence>
<dbReference type="Proteomes" id="UP000053881">
    <property type="component" value="Unassembled WGS sequence"/>
</dbReference>
<comment type="caution">
    <text evidence="4">Lacks conserved residue(s) required for the propagation of feature annotation.</text>
</comment>
<keyword evidence="3 4" id="KW-0949">S-adenosyl-L-methionine</keyword>
<dbReference type="HAMAP" id="MF_02217">
    <property type="entry name" value="TrmR_methyltr"/>
    <property type="match status" value="1"/>
</dbReference>
<comment type="subunit">
    <text evidence="4">Homodimer.</text>
</comment>
<gene>
    <name evidence="4" type="primary">trmR</name>
    <name evidence="5" type="ORF">ACA29_00120</name>
</gene>
<dbReference type="PANTHER" id="PTHR10509">
    <property type="entry name" value="O-METHYLTRANSFERASE-RELATED"/>
    <property type="match status" value="1"/>
</dbReference>
<dbReference type="GO" id="GO:0008757">
    <property type="term" value="F:S-adenosylmethionine-dependent methyltransferase activity"/>
    <property type="evidence" value="ECO:0007669"/>
    <property type="project" value="TreeGrafter"/>
</dbReference>
<sequence length="215" mass="24100">MIDESVKHYLQSLIGDRPNIFYEMEQYAKEEHVPIMEATGIQVMLQMMKIQKPKRILEIGTAIGYSALRMAAAVPNSGEIVTIEIDESKVKKAQQYIQRAGSDERITIIHGNALEVFEDVSKFAPFDAIFIDAAKGQYKKFFEMYSGLLAASGCIIYVDNVLFRGLVADPTAGENKRLAKIAEKLANFNQWLISQKQYDTVIFPVGDGLAVSRKI</sequence>
<dbReference type="InterPro" id="IPR029063">
    <property type="entry name" value="SAM-dependent_MTases_sf"/>
</dbReference>
<organism evidence="5 6">
    <name type="scientific">Lederbergia galactosidilytica</name>
    <dbReference type="NCBI Taxonomy" id="217031"/>
    <lineage>
        <taxon>Bacteria</taxon>
        <taxon>Bacillati</taxon>
        <taxon>Bacillota</taxon>
        <taxon>Bacilli</taxon>
        <taxon>Bacillales</taxon>
        <taxon>Bacillaceae</taxon>
        <taxon>Lederbergia</taxon>
    </lineage>
</organism>
<dbReference type="GO" id="GO:0000287">
    <property type="term" value="F:magnesium ion binding"/>
    <property type="evidence" value="ECO:0007669"/>
    <property type="project" value="UniProtKB-UniRule"/>
</dbReference>
<feature type="binding site" evidence="4">
    <location>
        <position position="132"/>
    </location>
    <ligand>
        <name>Mg(2+)</name>
        <dbReference type="ChEBI" id="CHEBI:18420"/>
    </ligand>
</feature>
<keyword evidence="4" id="KW-0819">tRNA processing</keyword>
<dbReference type="GO" id="GO:0016300">
    <property type="term" value="F:tRNA (uridine) methyltransferase activity"/>
    <property type="evidence" value="ECO:0007669"/>
    <property type="project" value="UniProtKB-UniRule"/>
</dbReference>
<keyword evidence="4" id="KW-0460">Magnesium</keyword>
<dbReference type="Gene3D" id="3.40.50.150">
    <property type="entry name" value="Vaccinia Virus protein VP39"/>
    <property type="match status" value="1"/>
</dbReference>
<evidence type="ECO:0000256" key="2">
    <source>
        <dbReference type="ARBA" id="ARBA00022679"/>
    </source>
</evidence>
<dbReference type="InterPro" id="IPR050362">
    <property type="entry name" value="Cation-dep_OMT"/>
</dbReference>
<comment type="catalytic activity">
    <reaction evidence="4">
        <text>5-hydroxyuridine(34) in tRNA + S-adenosyl-L-methionine = 5-methoxyuridine(34) in tRNA + S-adenosyl-L-homocysteine + H(+)</text>
        <dbReference type="Rhea" id="RHEA:60524"/>
        <dbReference type="Rhea" id="RHEA-COMP:13381"/>
        <dbReference type="Rhea" id="RHEA-COMP:15591"/>
        <dbReference type="ChEBI" id="CHEBI:15378"/>
        <dbReference type="ChEBI" id="CHEBI:57856"/>
        <dbReference type="ChEBI" id="CHEBI:59789"/>
        <dbReference type="ChEBI" id="CHEBI:136877"/>
        <dbReference type="ChEBI" id="CHEBI:143860"/>
    </reaction>
</comment>
<comment type="function">
    <text evidence="4">Catalyzes the methylation of 5-hydroxyuridine (ho5U) to form 5-methoxyuridine (mo5U) at position 34 in tRNAs.</text>
</comment>
<evidence type="ECO:0000313" key="5">
    <source>
        <dbReference type="EMBL" id="KRG17132.1"/>
    </source>
</evidence>
<feature type="binding site" evidence="4">
    <location>
        <position position="84"/>
    </location>
    <ligand>
        <name>S-adenosyl-L-methionine</name>
        <dbReference type="ChEBI" id="CHEBI:59789"/>
    </ligand>
</feature>
<keyword evidence="2 4" id="KW-0808">Transferase</keyword>
<keyword evidence="4" id="KW-0479">Metal-binding</keyword>
<dbReference type="InterPro" id="IPR002935">
    <property type="entry name" value="SAM_O-MeTrfase"/>
</dbReference>
<comment type="similarity">
    <text evidence="4">Belongs to the class I-like SAM-binding methyltransferase superfamily. Cation-dependent O-methyltransferase family.</text>
</comment>
<dbReference type="PATRIC" id="fig|217031.4.peg.40"/>
<reference evidence="5 6" key="1">
    <citation type="submission" date="2015-06" db="EMBL/GenBank/DDBJ databases">
        <title>Genome sequencing project of Bacillus galactosidilyticus PL133.</title>
        <authorList>
            <person name="Gaiero J."/>
            <person name="Nicol R."/>
            <person name="Habash M."/>
        </authorList>
    </citation>
    <scope>NUCLEOTIDE SEQUENCE [LARGE SCALE GENOMIC DNA]</scope>
    <source>
        <strain evidence="5 6">PL133</strain>
    </source>
</reference>
<keyword evidence="1 4" id="KW-0489">Methyltransferase</keyword>
<evidence type="ECO:0000313" key="6">
    <source>
        <dbReference type="Proteomes" id="UP000053881"/>
    </source>
</evidence>
<feature type="binding site" evidence="4">
    <location>
        <position position="160"/>
    </location>
    <ligand>
        <name>Mg(2+)</name>
        <dbReference type="ChEBI" id="CHEBI:18420"/>
    </ligand>
</feature>
<dbReference type="SUPFAM" id="SSF53335">
    <property type="entry name" value="S-adenosyl-L-methionine-dependent methyltransferases"/>
    <property type="match status" value="1"/>
</dbReference>
<feature type="binding site" evidence="4">
    <location>
        <position position="36"/>
    </location>
    <ligand>
        <name>S-adenosyl-L-methionine</name>
        <dbReference type="ChEBI" id="CHEBI:59789"/>
    </ligand>
</feature>
<name>A0A0Q9Y8N2_9BACI</name>
<feature type="binding site" evidence="4">
    <location>
        <position position="66"/>
    </location>
    <ligand>
        <name>S-adenosyl-L-methionine</name>
        <dbReference type="ChEBI" id="CHEBI:59789"/>
    </ligand>
</feature>
<dbReference type="EC" id="2.1.1.-" evidence="4"/>
<dbReference type="InterPro" id="IPR043675">
    <property type="entry name" value="TrmR_methyltr"/>
</dbReference>
<dbReference type="GO" id="GO:0030488">
    <property type="term" value="P:tRNA methylation"/>
    <property type="evidence" value="ECO:0007669"/>
    <property type="project" value="UniProtKB-UniRule"/>
</dbReference>
<dbReference type="CDD" id="cd02440">
    <property type="entry name" value="AdoMet_MTases"/>
    <property type="match status" value="1"/>
</dbReference>
<protein>
    <recommendedName>
        <fullName evidence="4">tRNA 5-hydroxyuridine methyltransferase</fullName>
        <ecNumber evidence="4">2.1.1.-</ecNumber>
    </recommendedName>
    <alternativeName>
        <fullName evidence="4">ho5U methyltransferase</fullName>
    </alternativeName>
</protein>
<dbReference type="PANTHER" id="PTHR10509:SF14">
    <property type="entry name" value="CAFFEOYL-COA O-METHYLTRANSFERASE 3-RELATED"/>
    <property type="match status" value="1"/>
</dbReference>
<evidence type="ECO:0000256" key="1">
    <source>
        <dbReference type="ARBA" id="ARBA00022603"/>
    </source>
</evidence>
<evidence type="ECO:0000256" key="3">
    <source>
        <dbReference type="ARBA" id="ARBA00022691"/>
    </source>
</evidence>
<dbReference type="PROSITE" id="PS51682">
    <property type="entry name" value="SAM_OMT_I"/>
    <property type="match status" value="1"/>
</dbReference>